<evidence type="ECO:0000313" key="2">
    <source>
        <dbReference type="Proteomes" id="UP001238163"/>
    </source>
</evidence>
<dbReference type="EMBL" id="JAUSVL010000001">
    <property type="protein sequence ID" value="MDQ0291016.1"/>
    <property type="molecule type" value="Genomic_DNA"/>
</dbReference>
<dbReference type="Proteomes" id="UP001238163">
    <property type="component" value="Unassembled WGS sequence"/>
</dbReference>
<dbReference type="RefSeq" id="WP_307263194.1">
    <property type="nucleotide sequence ID" value="NZ_JAUSVL010000001.1"/>
</dbReference>
<dbReference type="AlphaFoldDB" id="A0AAE3VIH1"/>
<comment type="caution">
    <text evidence="1">The sequence shown here is derived from an EMBL/GenBank/DDBJ whole genome shotgun (WGS) entry which is preliminary data.</text>
</comment>
<evidence type="ECO:0000313" key="1">
    <source>
        <dbReference type="EMBL" id="MDQ0291016.1"/>
    </source>
</evidence>
<protein>
    <submittedName>
        <fullName evidence="1">Uncharacterized protein</fullName>
    </submittedName>
</protein>
<gene>
    <name evidence="1" type="ORF">J3R75_003123</name>
</gene>
<accession>A0AAE3VIH1</accession>
<name>A0AAE3VIH1_9BACT</name>
<sequence>MREFKDTEGRAWQVTIDIAAAKRVRSLVGLDLMDISQGGAVQQLAADPILLCDALYVICKPQADKRQLSDEDFGRGLSGEVIERATTVFLEELADFFPGARRVAARKTLEAMQRVDSQLREALDNLDIDALVQQSCGYLLSKLPASSASTPMDTPTAT</sequence>
<reference evidence="1" key="1">
    <citation type="submission" date="2023-07" db="EMBL/GenBank/DDBJ databases">
        <title>Genomic Encyclopedia of Type Strains, Phase IV (KMG-IV): sequencing the most valuable type-strain genomes for metagenomic binning, comparative biology and taxonomic classification.</title>
        <authorList>
            <person name="Goeker M."/>
        </authorList>
    </citation>
    <scope>NUCLEOTIDE SEQUENCE</scope>
    <source>
        <strain evidence="1">DSM 24202</strain>
    </source>
</reference>
<keyword evidence="2" id="KW-1185">Reference proteome</keyword>
<proteinExistence type="predicted"/>
<organism evidence="1 2">
    <name type="scientific">Oligosphaera ethanolica</name>
    <dbReference type="NCBI Taxonomy" id="760260"/>
    <lineage>
        <taxon>Bacteria</taxon>
        <taxon>Pseudomonadati</taxon>
        <taxon>Lentisphaerota</taxon>
        <taxon>Oligosphaeria</taxon>
        <taxon>Oligosphaerales</taxon>
        <taxon>Oligosphaeraceae</taxon>
        <taxon>Oligosphaera</taxon>
    </lineage>
</organism>